<dbReference type="SUPFAM" id="SSF52540">
    <property type="entry name" value="P-loop containing nucleoside triphosphate hydrolases"/>
    <property type="match status" value="1"/>
</dbReference>
<dbReference type="InterPro" id="IPR017871">
    <property type="entry name" value="ABC_transporter-like_CS"/>
</dbReference>
<dbReference type="InterPro" id="IPR050166">
    <property type="entry name" value="ABC_transporter_ATP-bind"/>
</dbReference>
<dbReference type="PROSITE" id="PS00211">
    <property type="entry name" value="ABC_TRANSPORTER_1"/>
    <property type="match status" value="1"/>
</dbReference>
<accession>A0ABP7KJP2</accession>
<evidence type="ECO:0000259" key="4">
    <source>
        <dbReference type="PROSITE" id="PS50893"/>
    </source>
</evidence>
<proteinExistence type="predicted"/>
<dbReference type="PANTHER" id="PTHR42788">
    <property type="entry name" value="TAURINE IMPORT ATP-BINDING PROTEIN-RELATED"/>
    <property type="match status" value="1"/>
</dbReference>
<keyword evidence="1" id="KW-0813">Transport</keyword>
<dbReference type="InterPro" id="IPR003593">
    <property type="entry name" value="AAA+_ATPase"/>
</dbReference>
<keyword evidence="6" id="KW-1185">Reference proteome</keyword>
<dbReference type="PANTHER" id="PTHR42788:SF13">
    <property type="entry name" value="ALIPHATIC SULFONATES IMPORT ATP-BINDING PROTEIN SSUB"/>
    <property type="match status" value="1"/>
</dbReference>
<dbReference type="EMBL" id="BAABCN010000004">
    <property type="protein sequence ID" value="GAA3878006.1"/>
    <property type="molecule type" value="Genomic_DNA"/>
</dbReference>
<evidence type="ECO:0000256" key="2">
    <source>
        <dbReference type="ARBA" id="ARBA00022741"/>
    </source>
</evidence>
<protein>
    <submittedName>
        <fullName evidence="5">ABC transporter ATP-binding protein</fullName>
    </submittedName>
</protein>
<evidence type="ECO:0000256" key="1">
    <source>
        <dbReference type="ARBA" id="ARBA00022448"/>
    </source>
</evidence>
<dbReference type="RefSeq" id="WP_345065838.1">
    <property type="nucleotide sequence ID" value="NZ_BAABCN010000004.1"/>
</dbReference>
<dbReference type="SMART" id="SM00382">
    <property type="entry name" value="AAA"/>
    <property type="match status" value="1"/>
</dbReference>
<reference evidence="6" key="1">
    <citation type="journal article" date="2019" name="Int. J. Syst. Evol. Microbiol.">
        <title>The Global Catalogue of Microorganisms (GCM) 10K type strain sequencing project: providing services to taxonomists for standard genome sequencing and annotation.</title>
        <authorList>
            <consortium name="The Broad Institute Genomics Platform"/>
            <consortium name="The Broad Institute Genome Sequencing Center for Infectious Disease"/>
            <person name="Wu L."/>
            <person name="Ma J."/>
        </authorList>
    </citation>
    <scope>NUCLEOTIDE SEQUENCE [LARGE SCALE GENOMIC DNA]</scope>
    <source>
        <strain evidence="6">JCM 17021</strain>
    </source>
</reference>
<feature type="domain" description="ABC transporter" evidence="4">
    <location>
        <begin position="38"/>
        <end position="272"/>
    </location>
</feature>
<dbReference type="InterPro" id="IPR003439">
    <property type="entry name" value="ABC_transporter-like_ATP-bd"/>
</dbReference>
<dbReference type="Gene3D" id="3.40.50.300">
    <property type="entry name" value="P-loop containing nucleotide triphosphate hydrolases"/>
    <property type="match status" value="1"/>
</dbReference>
<dbReference type="InterPro" id="IPR027417">
    <property type="entry name" value="P-loop_NTPase"/>
</dbReference>
<dbReference type="Pfam" id="PF00005">
    <property type="entry name" value="ABC_tran"/>
    <property type="match status" value="1"/>
</dbReference>
<name>A0ABP7KJP2_9MICO</name>
<organism evidence="5 6">
    <name type="scientific">Leifsonia kafniensis</name>
    <dbReference type="NCBI Taxonomy" id="475957"/>
    <lineage>
        <taxon>Bacteria</taxon>
        <taxon>Bacillati</taxon>
        <taxon>Actinomycetota</taxon>
        <taxon>Actinomycetes</taxon>
        <taxon>Micrococcales</taxon>
        <taxon>Microbacteriaceae</taxon>
        <taxon>Leifsonia</taxon>
    </lineage>
</organism>
<dbReference type="Proteomes" id="UP001501803">
    <property type="component" value="Unassembled WGS sequence"/>
</dbReference>
<comment type="caution">
    <text evidence="5">The sequence shown here is derived from an EMBL/GenBank/DDBJ whole genome shotgun (WGS) entry which is preliminary data.</text>
</comment>
<dbReference type="GO" id="GO:0005524">
    <property type="term" value="F:ATP binding"/>
    <property type="evidence" value="ECO:0007669"/>
    <property type="project" value="UniProtKB-KW"/>
</dbReference>
<evidence type="ECO:0000313" key="6">
    <source>
        <dbReference type="Proteomes" id="UP001501803"/>
    </source>
</evidence>
<gene>
    <name evidence="5" type="ORF">GCM10022381_20550</name>
</gene>
<dbReference type="PROSITE" id="PS50893">
    <property type="entry name" value="ABC_TRANSPORTER_2"/>
    <property type="match status" value="1"/>
</dbReference>
<keyword evidence="2" id="KW-0547">Nucleotide-binding</keyword>
<evidence type="ECO:0000256" key="3">
    <source>
        <dbReference type="ARBA" id="ARBA00022840"/>
    </source>
</evidence>
<sequence length="294" mass="31077">MSSELLDVTGAVGNRLAAPAAGARSAGNTGGGTANTGVQVANVSKSFGPEGAKTLVLDDVSLSIHAGEFVSVIGPSGCGKSTLLKVIAGLSDADDGAVTIDGKTVASATKGKMIGLVPQSPALLPWRTVLENVTLPITVNPKANAGRTLRDPQEILESFGLGHAINKYPSQLSGGMQQRAAIARAFVFDPSVLLMDEPFSALDEMNRDQQRLGLLDFWQTNRKTVLFVTHSVPEAIMLSDRIIVMAAHPGRIADVIDVDLPRPRDADVYATDEFRDLEGAVRTSLQSVMEKKYV</sequence>
<evidence type="ECO:0000313" key="5">
    <source>
        <dbReference type="EMBL" id="GAA3878006.1"/>
    </source>
</evidence>
<dbReference type="CDD" id="cd03293">
    <property type="entry name" value="ABC_NrtD_SsuB_transporters"/>
    <property type="match status" value="1"/>
</dbReference>
<keyword evidence="3 5" id="KW-0067">ATP-binding</keyword>